<dbReference type="EMBL" id="VCJR02000001">
    <property type="protein sequence ID" value="NHK26592.1"/>
    <property type="molecule type" value="Genomic_DNA"/>
</dbReference>
<feature type="transmembrane region" description="Helical" evidence="1">
    <location>
        <begin position="189"/>
        <end position="211"/>
    </location>
</feature>
<evidence type="ECO:0000313" key="6">
    <source>
        <dbReference type="Proteomes" id="UP000818603"/>
    </source>
</evidence>
<evidence type="ECO:0000313" key="5">
    <source>
        <dbReference type="Proteomes" id="UP000621856"/>
    </source>
</evidence>
<evidence type="ECO:0000256" key="1">
    <source>
        <dbReference type="SAM" id="Phobius"/>
    </source>
</evidence>
<feature type="transmembrane region" description="Helical" evidence="1">
    <location>
        <begin position="164"/>
        <end position="183"/>
    </location>
</feature>
<proteinExistence type="predicted"/>
<name>A0A8J3A0E6_9PROT</name>
<feature type="domain" description="DUF1648" evidence="2">
    <location>
        <begin position="12"/>
        <end position="60"/>
    </location>
</feature>
<feature type="transmembrane region" description="Helical" evidence="1">
    <location>
        <begin position="46"/>
        <end position="69"/>
    </location>
</feature>
<evidence type="ECO:0000313" key="3">
    <source>
        <dbReference type="EMBL" id="GGH92806.1"/>
    </source>
</evidence>
<sequence length="220" mass="23138">MNIRGSLIITGIVIVAMAVASVWAFFQPGPHEVPVHWGLSGEPDRYASRLNALVSLPLVALAISAILAIAGKVDPRRANIERSGPAYRIAWLGTLGMLAIGHGVIVATALGQDVPVARIIGAAVGVLLVALGDVIGKSKSNFTVGVRTPWTLSSERSWNKTNRAGGRLFVAIGILGAVSAFLAPPWVTLSIFLGGSIAIAGFSLVYSWIVWREERRGTPG</sequence>
<dbReference type="PANTHER" id="PTHR37810">
    <property type="entry name" value="IMMUNITY PROTEIN SDPI"/>
    <property type="match status" value="1"/>
</dbReference>
<dbReference type="Pfam" id="PF13630">
    <property type="entry name" value="SdpI"/>
    <property type="match status" value="1"/>
</dbReference>
<dbReference type="InterPro" id="IPR026272">
    <property type="entry name" value="SdpI"/>
</dbReference>
<feature type="transmembrane region" description="Helical" evidence="1">
    <location>
        <begin position="89"/>
        <end position="110"/>
    </location>
</feature>
<keyword evidence="6" id="KW-1185">Reference proteome</keyword>
<gene>
    <name evidence="4" type="ORF">FF098_001565</name>
    <name evidence="3" type="ORF">GCM10011355_03170</name>
</gene>
<keyword evidence="1" id="KW-1133">Transmembrane helix</keyword>
<feature type="transmembrane region" description="Helical" evidence="1">
    <location>
        <begin position="116"/>
        <end position="135"/>
    </location>
</feature>
<keyword evidence="1" id="KW-0472">Membrane</keyword>
<dbReference type="PANTHER" id="PTHR37810:SF5">
    <property type="entry name" value="IMMUNITY PROTEIN SDPI"/>
    <property type="match status" value="1"/>
</dbReference>
<dbReference type="InterPro" id="IPR012867">
    <property type="entry name" value="DUF1648"/>
</dbReference>
<dbReference type="RefSeq" id="WP_155136406.1">
    <property type="nucleotide sequence ID" value="NZ_BMGZ01000001.1"/>
</dbReference>
<protein>
    <submittedName>
        <fullName evidence="3">Immunity protein SdpI</fullName>
    </submittedName>
    <submittedName>
        <fullName evidence="4">SdpI family protein</fullName>
    </submittedName>
</protein>
<dbReference type="Proteomes" id="UP000818603">
    <property type="component" value="Unassembled WGS sequence"/>
</dbReference>
<dbReference type="PIRSF" id="PIRSF038959">
    <property type="entry name" value="SdpI"/>
    <property type="match status" value="1"/>
</dbReference>
<reference evidence="3" key="3">
    <citation type="submission" date="2020-09" db="EMBL/GenBank/DDBJ databases">
        <authorList>
            <person name="Sun Q."/>
            <person name="Zhou Y."/>
        </authorList>
    </citation>
    <scope>NUCLEOTIDE SEQUENCE</scope>
    <source>
        <strain evidence="3">CGMCC 1.14984</strain>
    </source>
</reference>
<dbReference type="Proteomes" id="UP000621856">
    <property type="component" value="Unassembled WGS sequence"/>
</dbReference>
<evidence type="ECO:0000313" key="4">
    <source>
        <dbReference type="EMBL" id="NHK26592.1"/>
    </source>
</evidence>
<dbReference type="AlphaFoldDB" id="A0A8J3A0E6"/>
<keyword evidence="1" id="KW-0812">Transmembrane</keyword>
<feature type="transmembrane region" description="Helical" evidence="1">
    <location>
        <begin position="7"/>
        <end position="26"/>
    </location>
</feature>
<reference evidence="3" key="1">
    <citation type="journal article" date="2014" name="Int. J. Syst. Evol. Microbiol.">
        <title>Complete genome sequence of Corynebacterium casei LMG S-19264T (=DSM 44701T), isolated from a smear-ripened cheese.</title>
        <authorList>
            <consortium name="US DOE Joint Genome Institute (JGI-PGF)"/>
            <person name="Walter F."/>
            <person name="Albersmeier A."/>
            <person name="Kalinowski J."/>
            <person name="Ruckert C."/>
        </authorList>
    </citation>
    <scope>NUCLEOTIDE SEQUENCE</scope>
    <source>
        <strain evidence="3">CGMCC 1.14984</strain>
    </source>
</reference>
<dbReference type="EMBL" id="BMGZ01000001">
    <property type="protein sequence ID" value="GGH92806.1"/>
    <property type="molecule type" value="Genomic_DNA"/>
</dbReference>
<organism evidence="3 5">
    <name type="scientific">Aquisalinus luteolus</name>
    <dbReference type="NCBI Taxonomy" id="1566827"/>
    <lineage>
        <taxon>Bacteria</taxon>
        <taxon>Pseudomonadati</taxon>
        <taxon>Pseudomonadota</taxon>
        <taxon>Alphaproteobacteria</taxon>
        <taxon>Parvularculales</taxon>
        <taxon>Parvularculaceae</taxon>
        <taxon>Aquisalinus</taxon>
    </lineage>
</organism>
<reference evidence="4 6" key="2">
    <citation type="submission" date="2020-02" db="EMBL/GenBank/DDBJ databases">
        <title>Genome sequence of Parvularcula flava strain NH6-79.</title>
        <authorList>
            <person name="Abdul Karim M.H."/>
            <person name="Lam M.Q."/>
            <person name="Chen S.J."/>
            <person name="Yahya A."/>
            <person name="Shahir S."/>
            <person name="Shamsir M.S."/>
            <person name="Chong C.S."/>
        </authorList>
    </citation>
    <scope>NUCLEOTIDE SEQUENCE [LARGE SCALE GENOMIC DNA]</scope>
    <source>
        <strain evidence="4 6">NH6-79</strain>
    </source>
</reference>
<accession>A0A8J3A0E6</accession>
<evidence type="ECO:0000259" key="2">
    <source>
        <dbReference type="Pfam" id="PF07853"/>
    </source>
</evidence>
<dbReference type="Pfam" id="PF07853">
    <property type="entry name" value="DUF1648"/>
    <property type="match status" value="1"/>
</dbReference>
<dbReference type="InterPro" id="IPR025962">
    <property type="entry name" value="SdpI/YhfL"/>
</dbReference>
<dbReference type="GO" id="GO:0009636">
    <property type="term" value="P:response to toxic substance"/>
    <property type="evidence" value="ECO:0007669"/>
    <property type="project" value="TreeGrafter"/>
</dbReference>
<comment type="caution">
    <text evidence="3">The sequence shown here is derived from an EMBL/GenBank/DDBJ whole genome shotgun (WGS) entry which is preliminary data.</text>
</comment>